<dbReference type="Pfam" id="PF13556">
    <property type="entry name" value="HTH_30"/>
    <property type="match status" value="1"/>
</dbReference>
<evidence type="ECO:0000313" key="4">
    <source>
        <dbReference type="Proteomes" id="UP000251891"/>
    </source>
</evidence>
<feature type="domain" description="PucR-like N-terminal" evidence="2">
    <location>
        <begin position="14"/>
        <end position="179"/>
    </location>
</feature>
<name>A0A365GWQ1_9ACTN</name>
<feature type="domain" description="PucR C-terminal helix-turn-helix" evidence="1">
    <location>
        <begin position="334"/>
        <end position="392"/>
    </location>
</feature>
<dbReference type="InterPro" id="IPR058663">
    <property type="entry name" value="PucR-like_N"/>
</dbReference>
<dbReference type="AlphaFoldDB" id="A0A365GWQ1"/>
<dbReference type="Pfam" id="PF25906">
    <property type="entry name" value="PucR-like_N"/>
    <property type="match status" value="1"/>
</dbReference>
<dbReference type="EMBL" id="QLYX01000020">
    <property type="protein sequence ID" value="RAY11236.1"/>
    <property type="molecule type" value="Genomic_DNA"/>
</dbReference>
<protein>
    <submittedName>
        <fullName evidence="3">PucR family transcriptional regulator</fullName>
    </submittedName>
</protein>
<reference evidence="3 4" key="1">
    <citation type="submission" date="2018-06" db="EMBL/GenBank/DDBJ databases">
        <title>Actinomadura craniellae sp. nov. isolated from marine sponge Craniella sp.</title>
        <authorList>
            <person name="Li L."/>
            <person name="Xu Q.H."/>
            <person name="Lin H.W."/>
            <person name="Lu Y.H."/>
        </authorList>
    </citation>
    <scope>NUCLEOTIDE SEQUENCE [LARGE SCALE GENOMIC DNA]</scope>
    <source>
        <strain evidence="3 4">LHW63021</strain>
    </source>
</reference>
<evidence type="ECO:0000259" key="2">
    <source>
        <dbReference type="Pfam" id="PF25906"/>
    </source>
</evidence>
<evidence type="ECO:0000259" key="1">
    <source>
        <dbReference type="Pfam" id="PF13556"/>
    </source>
</evidence>
<dbReference type="Gene3D" id="1.10.10.2840">
    <property type="entry name" value="PucR C-terminal helix-turn-helix domain"/>
    <property type="match status" value="1"/>
</dbReference>
<dbReference type="InterPro" id="IPR051448">
    <property type="entry name" value="CdaR-like_regulators"/>
</dbReference>
<keyword evidence="4" id="KW-1185">Reference proteome</keyword>
<dbReference type="RefSeq" id="WP_111871692.1">
    <property type="nucleotide sequence ID" value="NZ_QLYX01000020.1"/>
</dbReference>
<dbReference type="OrthoDB" id="3449988at2"/>
<accession>A0A365GWQ1</accession>
<gene>
    <name evidence="3" type="ORF">DPM19_31260</name>
</gene>
<dbReference type="InterPro" id="IPR042070">
    <property type="entry name" value="PucR_C-HTH_sf"/>
</dbReference>
<organism evidence="3 4">
    <name type="scientific">Actinomadura craniellae</name>
    <dbReference type="NCBI Taxonomy" id="2231787"/>
    <lineage>
        <taxon>Bacteria</taxon>
        <taxon>Bacillati</taxon>
        <taxon>Actinomycetota</taxon>
        <taxon>Actinomycetes</taxon>
        <taxon>Streptosporangiales</taxon>
        <taxon>Thermomonosporaceae</taxon>
        <taxon>Actinomadura</taxon>
    </lineage>
</organism>
<comment type="caution">
    <text evidence="3">The sequence shown here is derived from an EMBL/GenBank/DDBJ whole genome shotgun (WGS) entry which is preliminary data.</text>
</comment>
<dbReference type="PANTHER" id="PTHR33744">
    <property type="entry name" value="CARBOHYDRATE DIACID REGULATOR"/>
    <property type="match status" value="1"/>
</dbReference>
<sequence>MAETKSLLDSAEPWAEVPEELVVDLLPHMDAAAEEIVREIQHLVPEYARPLASEYTRRMREDIGQTVAHFVNALGDADASWEPLARLYMEVGAREAKEGRSLDGLQTAIRMSGQVACRRFIKDARRLEWPLQTLGRLTEALFVFMEKIASAAAQGYADAQGQIATERERSRWRLRDLLVADPPASREALVDLARSADWDPPRTIGVVALRPPAGYIVPVLPPVMLADWHTAQPYVIVPDPEGPGRERLIATLSRDCPAALGPAVPLTRGELSLRWARHALRLTERGVLPEQGMVRCLDHLPTLVTSMAEDLLGLAVSNRLSPLMQLPPHRREPLARTLLTYMESHDNAVAAADRLLVHEQTVRYRVRRVEDLLGGDLYDPEIRLEMMLLLHAWLRFEGRGSEIGPSPQPLT</sequence>
<dbReference type="InterPro" id="IPR025736">
    <property type="entry name" value="PucR_C-HTH_dom"/>
</dbReference>
<proteinExistence type="predicted"/>
<dbReference type="PANTHER" id="PTHR33744:SF1">
    <property type="entry name" value="DNA-BINDING TRANSCRIPTIONAL ACTIVATOR ADER"/>
    <property type="match status" value="1"/>
</dbReference>
<dbReference type="Proteomes" id="UP000251891">
    <property type="component" value="Unassembled WGS sequence"/>
</dbReference>
<evidence type="ECO:0000313" key="3">
    <source>
        <dbReference type="EMBL" id="RAY11236.1"/>
    </source>
</evidence>